<keyword evidence="7" id="KW-0560">Oxidoreductase</keyword>
<evidence type="ECO:0000256" key="2">
    <source>
        <dbReference type="ARBA" id="ARBA00022692"/>
    </source>
</evidence>
<dbReference type="InterPro" id="IPR051103">
    <property type="entry name" value="Plant_metabolite_P450s"/>
</dbReference>
<keyword evidence="6 7" id="KW-0408">Iron</keyword>
<accession>A0A0E0I8G1</accession>
<feature type="transmembrane region" description="Helical" evidence="8">
    <location>
        <begin position="234"/>
        <end position="256"/>
    </location>
</feature>
<dbReference type="InterPro" id="IPR036396">
    <property type="entry name" value="Cyt_P450_sf"/>
</dbReference>
<name>A0A0E0I8G1_ORYNI</name>
<dbReference type="STRING" id="4536.A0A0E0I8G1"/>
<dbReference type="PRINTS" id="PR00385">
    <property type="entry name" value="P450"/>
</dbReference>
<dbReference type="GO" id="GO:0016020">
    <property type="term" value="C:membrane"/>
    <property type="evidence" value="ECO:0007669"/>
    <property type="project" value="UniProtKB-SubCell"/>
</dbReference>
<feature type="binding site" description="axial binding residue" evidence="6">
    <location>
        <position position="457"/>
    </location>
    <ligand>
        <name>heme</name>
        <dbReference type="ChEBI" id="CHEBI:30413"/>
    </ligand>
    <ligandPart>
        <name>Fe</name>
        <dbReference type="ChEBI" id="CHEBI:18248"/>
    </ligandPart>
</feature>
<evidence type="ECO:0000256" key="5">
    <source>
        <dbReference type="ARBA" id="ARBA00023136"/>
    </source>
</evidence>
<evidence type="ECO:0000256" key="4">
    <source>
        <dbReference type="ARBA" id="ARBA00022989"/>
    </source>
</evidence>
<dbReference type="PANTHER" id="PTHR24298:SF636">
    <property type="entry name" value="OS07G0451300 PROTEIN"/>
    <property type="match status" value="1"/>
</dbReference>
<evidence type="ECO:0000256" key="3">
    <source>
        <dbReference type="ARBA" id="ARBA00022723"/>
    </source>
</evidence>
<dbReference type="PRINTS" id="PR00463">
    <property type="entry name" value="EP450I"/>
</dbReference>
<dbReference type="InterPro" id="IPR017972">
    <property type="entry name" value="Cyt_P450_CS"/>
</dbReference>
<dbReference type="eggNOG" id="KOG0156">
    <property type="taxonomic scope" value="Eukaryota"/>
</dbReference>
<evidence type="ECO:0000313" key="10">
    <source>
        <dbReference type="Proteomes" id="UP000006591"/>
    </source>
</evidence>
<keyword evidence="3 6" id="KW-0479">Metal-binding</keyword>
<keyword evidence="7" id="KW-0503">Monooxygenase</keyword>
<dbReference type="OMA" id="AYVHRCW"/>
<dbReference type="Proteomes" id="UP000006591">
    <property type="component" value="Chromosome 8"/>
</dbReference>
<dbReference type="GO" id="GO:0005506">
    <property type="term" value="F:iron ion binding"/>
    <property type="evidence" value="ECO:0007669"/>
    <property type="project" value="InterPro"/>
</dbReference>
<dbReference type="HOGENOM" id="CLU_001570_4_0_1"/>
<evidence type="ECO:0000256" key="7">
    <source>
        <dbReference type="RuleBase" id="RU000461"/>
    </source>
</evidence>
<comment type="cofactor">
    <cofactor evidence="6">
        <name>heme</name>
        <dbReference type="ChEBI" id="CHEBI:30413"/>
    </cofactor>
</comment>
<reference evidence="9" key="2">
    <citation type="submission" date="2018-04" db="EMBL/GenBank/DDBJ databases">
        <title>OnivRS2 (Oryza nivara Reference Sequence Version 2).</title>
        <authorList>
            <person name="Zhang J."/>
            <person name="Kudrna D."/>
            <person name="Lee S."/>
            <person name="Talag J."/>
            <person name="Rajasekar S."/>
            <person name="Welchert J."/>
            <person name="Hsing Y.-I."/>
            <person name="Wing R.A."/>
        </authorList>
    </citation>
    <scope>NUCLEOTIDE SEQUENCE [LARGE SCALE GENOMIC DNA]</scope>
    <source>
        <strain evidence="9">SL10</strain>
    </source>
</reference>
<evidence type="ECO:0000256" key="6">
    <source>
        <dbReference type="PIRSR" id="PIRSR602401-1"/>
    </source>
</evidence>
<reference evidence="9" key="1">
    <citation type="submission" date="2015-04" db="UniProtKB">
        <authorList>
            <consortium name="EnsemblPlants"/>
        </authorList>
    </citation>
    <scope>IDENTIFICATION</scope>
    <source>
        <strain evidence="9">SL10</strain>
    </source>
</reference>
<evidence type="ECO:0000313" key="9">
    <source>
        <dbReference type="EnsemblPlants" id="ONIVA08G06300.1"/>
    </source>
</evidence>
<protein>
    <recommendedName>
        <fullName evidence="11">Cytochrome P450</fullName>
    </recommendedName>
</protein>
<dbReference type="EnsemblPlants" id="ONIVA08G06300.1">
    <property type="protein sequence ID" value="ONIVA08G06300.1"/>
    <property type="gene ID" value="ONIVA08G06300"/>
</dbReference>
<keyword evidence="6 7" id="KW-0349">Heme</keyword>
<sequence length="541" mass="58472">MHLDLLSLDYTHGHTALLLLISTSLCLLATTIVAALAYASSTTTSRSNRGRLLPPGPRLRLPLVGNLVFHAPTISALSLALPRLRDAHGPIVTLWAGDQPAVLVIGRELAHRTLVCAGNALAHRPPSPFTASRALSFNQHGVNGAQYGERWRRLRRNICSFLAAAQSGEALLWSGDRLVARLMETAGSGGAGAGVVEPTDAFRHAVFSFFAVLCFGEGVDDGVLRGLRVAHAEILSLAVELGAFHLMPMVLMAAYVHRCWKLSGLQRRHNDIVAALISARRRRMEKTSTCYIDTLLQLGLSEDEMVSLCWEFMNAAAKTTSTALEWTMARLVHHRDIQHKLRQDIARTNNGGVSVSPSHYLKAVVQESLRRHPPAHYLLAHTVDRDVPVDGGYVIPRGSIVNYAVAEIGRDATAWTDPDEFVPERFLEGGEGAGVDVVPSGGAEIRMMPFGAGRRACPGSNVAVSALRYFVGSTARTFQGQEHQLRAGRQAQHGLFLVGGVLAGRFGSLAPSPAAHRRGGWIQSRWRGGSKVKAVASAVRI</sequence>
<comment type="subcellular location">
    <subcellularLocation>
        <location evidence="1">Membrane</location>
        <topology evidence="1">Single-pass membrane protein</topology>
    </subcellularLocation>
</comment>
<dbReference type="PROSITE" id="PS00086">
    <property type="entry name" value="CYTOCHROME_P450"/>
    <property type="match status" value="1"/>
</dbReference>
<dbReference type="InterPro" id="IPR001128">
    <property type="entry name" value="Cyt_P450"/>
</dbReference>
<keyword evidence="4 8" id="KW-1133">Transmembrane helix</keyword>
<dbReference type="GO" id="GO:0020037">
    <property type="term" value="F:heme binding"/>
    <property type="evidence" value="ECO:0007669"/>
    <property type="project" value="InterPro"/>
</dbReference>
<dbReference type="Gene3D" id="1.10.630.10">
    <property type="entry name" value="Cytochrome P450"/>
    <property type="match status" value="1"/>
</dbReference>
<evidence type="ECO:0000256" key="8">
    <source>
        <dbReference type="SAM" id="Phobius"/>
    </source>
</evidence>
<dbReference type="InterPro" id="IPR002401">
    <property type="entry name" value="Cyt_P450_E_grp-I"/>
</dbReference>
<keyword evidence="2 8" id="KW-0812">Transmembrane</keyword>
<evidence type="ECO:0008006" key="11">
    <source>
        <dbReference type="Google" id="ProtNLM"/>
    </source>
</evidence>
<proteinExistence type="inferred from homology"/>
<dbReference type="Gramene" id="ONIVA08G06300.1">
    <property type="protein sequence ID" value="ONIVA08G06300.1"/>
    <property type="gene ID" value="ONIVA08G06300"/>
</dbReference>
<keyword evidence="5 8" id="KW-0472">Membrane</keyword>
<dbReference type="GO" id="GO:0016709">
    <property type="term" value="F:oxidoreductase activity, acting on paired donors, with incorporation or reduction of molecular oxygen, NAD(P)H as one donor, and incorporation of one atom of oxygen"/>
    <property type="evidence" value="ECO:0007669"/>
    <property type="project" value="TreeGrafter"/>
</dbReference>
<dbReference type="AlphaFoldDB" id="A0A0E0I8G1"/>
<keyword evidence="10" id="KW-1185">Reference proteome</keyword>
<evidence type="ECO:0000256" key="1">
    <source>
        <dbReference type="ARBA" id="ARBA00004167"/>
    </source>
</evidence>
<feature type="transmembrane region" description="Helical" evidence="8">
    <location>
        <begin position="16"/>
        <end position="39"/>
    </location>
</feature>
<dbReference type="SUPFAM" id="SSF48264">
    <property type="entry name" value="Cytochrome P450"/>
    <property type="match status" value="1"/>
</dbReference>
<dbReference type="PANTHER" id="PTHR24298">
    <property type="entry name" value="FLAVONOID 3'-MONOOXYGENASE-RELATED"/>
    <property type="match status" value="1"/>
</dbReference>
<comment type="similarity">
    <text evidence="7">Belongs to the cytochrome P450 family.</text>
</comment>
<organism evidence="9">
    <name type="scientific">Oryza nivara</name>
    <name type="common">Indian wild rice</name>
    <name type="synonym">Oryza sativa f. spontanea</name>
    <dbReference type="NCBI Taxonomy" id="4536"/>
    <lineage>
        <taxon>Eukaryota</taxon>
        <taxon>Viridiplantae</taxon>
        <taxon>Streptophyta</taxon>
        <taxon>Embryophyta</taxon>
        <taxon>Tracheophyta</taxon>
        <taxon>Spermatophyta</taxon>
        <taxon>Magnoliopsida</taxon>
        <taxon>Liliopsida</taxon>
        <taxon>Poales</taxon>
        <taxon>Poaceae</taxon>
        <taxon>BOP clade</taxon>
        <taxon>Oryzoideae</taxon>
        <taxon>Oryzeae</taxon>
        <taxon>Oryzinae</taxon>
        <taxon>Oryza</taxon>
    </lineage>
</organism>
<dbReference type="Pfam" id="PF00067">
    <property type="entry name" value="p450"/>
    <property type="match status" value="1"/>
</dbReference>